<evidence type="ECO:0000313" key="2">
    <source>
        <dbReference type="EMBL" id="KAK1652723.1"/>
    </source>
</evidence>
<protein>
    <recommendedName>
        <fullName evidence="1">DUF1618 domain-containing protein</fullName>
    </recommendedName>
</protein>
<name>A0AAD8SJY4_LOLMU</name>
<dbReference type="PANTHER" id="PTHR33074:SF90">
    <property type="entry name" value="DUF1618 DOMAIN-CONTAINING PROTEIN"/>
    <property type="match status" value="1"/>
</dbReference>
<reference evidence="2" key="1">
    <citation type="submission" date="2023-07" db="EMBL/GenBank/DDBJ databases">
        <title>A chromosome-level genome assembly of Lolium multiflorum.</title>
        <authorList>
            <person name="Chen Y."/>
            <person name="Copetti D."/>
            <person name="Kolliker R."/>
            <person name="Studer B."/>
        </authorList>
    </citation>
    <scope>NUCLEOTIDE SEQUENCE</scope>
    <source>
        <strain evidence="2">02402/16</strain>
        <tissue evidence="2">Leaf</tissue>
    </source>
</reference>
<proteinExistence type="predicted"/>
<keyword evidence="3" id="KW-1185">Reference proteome</keyword>
<comment type="caution">
    <text evidence="2">The sequence shown here is derived from an EMBL/GenBank/DDBJ whole genome shotgun (WGS) entry which is preliminary data.</text>
</comment>
<organism evidence="2 3">
    <name type="scientific">Lolium multiflorum</name>
    <name type="common">Italian ryegrass</name>
    <name type="synonym">Lolium perenne subsp. multiflorum</name>
    <dbReference type="NCBI Taxonomy" id="4521"/>
    <lineage>
        <taxon>Eukaryota</taxon>
        <taxon>Viridiplantae</taxon>
        <taxon>Streptophyta</taxon>
        <taxon>Embryophyta</taxon>
        <taxon>Tracheophyta</taxon>
        <taxon>Spermatophyta</taxon>
        <taxon>Magnoliopsida</taxon>
        <taxon>Liliopsida</taxon>
        <taxon>Poales</taxon>
        <taxon>Poaceae</taxon>
        <taxon>BOP clade</taxon>
        <taxon>Pooideae</taxon>
        <taxon>Poodae</taxon>
        <taxon>Poeae</taxon>
        <taxon>Poeae Chloroplast Group 2 (Poeae type)</taxon>
        <taxon>Loliodinae</taxon>
        <taxon>Loliinae</taxon>
        <taxon>Lolium</taxon>
    </lineage>
</organism>
<evidence type="ECO:0000313" key="3">
    <source>
        <dbReference type="Proteomes" id="UP001231189"/>
    </source>
</evidence>
<dbReference type="PANTHER" id="PTHR33074">
    <property type="entry name" value="EXPRESSED PROTEIN-RELATED"/>
    <property type="match status" value="1"/>
</dbReference>
<feature type="domain" description="DUF1618" evidence="1">
    <location>
        <begin position="207"/>
        <end position="384"/>
    </location>
</feature>
<evidence type="ECO:0000259" key="1">
    <source>
        <dbReference type="Pfam" id="PF07762"/>
    </source>
</evidence>
<dbReference type="AlphaFoldDB" id="A0AAD8SJY4"/>
<dbReference type="EMBL" id="JAUUTY010000004">
    <property type="protein sequence ID" value="KAK1652723.1"/>
    <property type="molecule type" value="Genomic_DNA"/>
</dbReference>
<accession>A0AAD8SJY4</accession>
<gene>
    <name evidence="2" type="ORF">QYE76_070528</name>
</gene>
<dbReference type="Proteomes" id="UP001231189">
    <property type="component" value="Unassembled WGS sequence"/>
</dbReference>
<sequence length="449" mass="50706">MEKPFPASSFHPPDLGSAAASTYPAWVLLDRNAYIADRENGTTARAISRTGHTVKVTFCLVDPPAVSHFCVAGLVEHLAEEPRVVSSEKDLVLLCFCFTVGGCCHGEYFIYKAGRGKPSLVPIPASPPETTNTLCVSLLPSDDGEFILADLFVTTTLGQYDLTIFSSKTAKWTTRRLEVQFSLEIRAVDLLIVPHKVIALGGGSVGWVDLWRGIIVCNLLEIEEEPLIYFIPLPKPDFNLPRTGNPKPVRDVICYNDGVIKLVEMEHYFRDEVRRSKRFKVTEDLDRADRMYDREILLLRDEEYLKEPGEQIMRVPDGWKVRTCYRHTSWDHWRKGHTVHVDDVLAKPSVLLPQMWDGKFGRWTLRNLTTAYPTLGLNGDDVVYLMSKVAYDDKNVWIVGVNLGNKTVEILEPYGAERAVVDMPTPKPQVTINIDPHRCPIFHCPCILI</sequence>
<dbReference type="InterPro" id="IPR011676">
    <property type="entry name" value="DUF1618"/>
</dbReference>
<dbReference type="Pfam" id="PF07762">
    <property type="entry name" value="DUF1618"/>
    <property type="match status" value="1"/>
</dbReference>